<proteinExistence type="predicted"/>
<keyword evidence="2" id="KW-1185">Reference proteome</keyword>
<evidence type="ECO:0000313" key="1">
    <source>
        <dbReference type="EMBL" id="OPJ61597.1"/>
    </source>
</evidence>
<name>A0A1V4IQ51_9CLOT</name>
<protein>
    <submittedName>
        <fullName evidence="1">Uncharacterized protein</fullName>
    </submittedName>
</protein>
<dbReference type="OrthoDB" id="5770817at2"/>
<dbReference type="RefSeq" id="WP_079440017.1">
    <property type="nucleotide sequence ID" value="NZ_MZGT01000029.1"/>
</dbReference>
<accession>A0A1V4IQ51</accession>
<dbReference type="Proteomes" id="UP000191056">
    <property type="component" value="Unassembled WGS sequence"/>
</dbReference>
<gene>
    <name evidence="1" type="ORF">CLCHR_23910</name>
</gene>
<evidence type="ECO:0000313" key="2">
    <source>
        <dbReference type="Proteomes" id="UP000191056"/>
    </source>
</evidence>
<reference evidence="1 2" key="1">
    <citation type="submission" date="2017-03" db="EMBL/GenBank/DDBJ databases">
        <title>Genome sequence of Clostridium chromiireducens DSM 23318.</title>
        <authorList>
            <person name="Poehlein A."/>
            <person name="Daniel R."/>
        </authorList>
    </citation>
    <scope>NUCLEOTIDE SEQUENCE [LARGE SCALE GENOMIC DNA]</scope>
    <source>
        <strain evidence="1 2">DSM 23318</strain>
    </source>
</reference>
<dbReference type="AlphaFoldDB" id="A0A1V4IQ51"/>
<sequence length="81" mass="9653">MKWQEVREMYPNQFVKFEIVESHEDEKFKYVDDVAVIKAIKDGRDAMVEFTKCKKGQLVYSTENESIEIEKIKHIGIRRSI</sequence>
<organism evidence="1 2">
    <name type="scientific">Clostridium chromiireducens</name>
    <dbReference type="NCBI Taxonomy" id="225345"/>
    <lineage>
        <taxon>Bacteria</taxon>
        <taxon>Bacillati</taxon>
        <taxon>Bacillota</taxon>
        <taxon>Clostridia</taxon>
        <taxon>Eubacteriales</taxon>
        <taxon>Clostridiaceae</taxon>
        <taxon>Clostridium</taxon>
    </lineage>
</organism>
<dbReference type="EMBL" id="MZGT01000029">
    <property type="protein sequence ID" value="OPJ61597.1"/>
    <property type="molecule type" value="Genomic_DNA"/>
</dbReference>
<comment type="caution">
    <text evidence="1">The sequence shown here is derived from an EMBL/GenBank/DDBJ whole genome shotgun (WGS) entry which is preliminary data.</text>
</comment>